<dbReference type="NCBIfam" id="TIGR02432">
    <property type="entry name" value="lysidine_TilS_N"/>
    <property type="match status" value="1"/>
</dbReference>
<comment type="similarity">
    <text evidence="8">Belongs to the tRNA(Ile)-lysidine synthase family.</text>
</comment>
<dbReference type="SUPFAM" id="SSF56037">
    <property type="entry name" value="PheT/TilS domain"/>
    <property type="match status" value="1"/>
</dbReference>
<feature type="domain" description="Lysidine-tRNA(Ile) synthetase C-terminal" evidence="9">
    <location>
        <begin position="385"/>
        <end position="459"/>
    </location>
</feature>
<evidence type="ECO:0000256" key="1">
    <source>
        <dbReference type="ARBA" id="ARBA00004496"/>
    </source>
</evidence>
<dbReference type="STRING" id="930117.SAMN05216225_103113"/>
<evidence type="ECO:0000256" key="8">
    <source>
        <dbReference type="HAMAP-Rule" id="MF_01161"/>
    </source>
</evidence>
<keyword evidence="11" id="KW-1185">Reference proteome</keyword>
<dbReference type="AlphaFoldDB" id="A0A1M5JIR7"/>
<evidence type="ECO:0000313" key="11">
    <source>
        <dbReference type="Proteomes" id="UP000183988"/>
    </source>
</evidence>
<evidence type="ECO:0000313" key="10">
    <source>
        <dbReference type="EMBL" id="SHG40442.1"/>
    </source>
</evidence>
<dbReference type="InterPro" id="IPR014729">
    <property type="entry name" value="Rossmann-like_a/b/a_fold"/>
</dbReference>
<dbReference type="InterPro" id="IPR012795">
    <property type="entry name" value="tRNA_Ile_lys_synt_N"/>
</dbReference>
<dbReference type="CDD" id="cd01992">
    <property type="entry name" value="TilS_N"/>
    <property type="match status" value="1"/>
</dbReference>
<proteinExistence type="inferred from homology"/>
<evidence type="ECO:0000256" key="4">
    <source>
        <dbReference type="ARBA" id="ARBA00022694"/>
    </source>
</evidence>
<dbReference type="InterPro" id="IPR012796">
    <property type="entry name" value="Lysidine-tRNA-synth_C"/>
</dbReference>
<dbReference type="RefSeq" id="WP_072891158.1">
    <property type="nucleotide sequence ID" value="NZ_FQVW01000031.1"/>
</dbReference>
<dbReference type="GO" id="GO:0005524">
    <property type="term" value="F:ATP binding"/>
    <property type="evidence" value="ECO:0007669"/>
    <property type="project" value="UniProtKB-UniRule"/>
</dbReference>
<dbReference type="GO" id="GO:0005737">
    <property type="term" value="C:cytoplasm"/>
    <property type="evidence" value="ECO:0007669"/>
    <property type="project" value="UniProtKB-SubCell"/>
</dbReference>
<evidence type="ECO:0000256" key="3">
    <source>
        <dbReference type="ARBA" id="ARBA00022598"/>
    </source>
</evidence>
<dbReference type="SUPFAM" id="SSF52402">
    <property type="entry name" value="Adenine nucleotide alpha hydrolases-like"/>
    <property type="match status" value="1"/>
</dbReference>
<dbReference type="NCBIfam" id="TIGR02433">
    <property type="entry name" value="lysidine_TilS_C"/>
    <property type="match status" value="1"/>
</dbReference>
<dbReference type="PANTHER" id="PTHR43033:SF1">
    <property type="entry name" value="TRNA(ILE)-LYSIDINE SYNTHASE-RELATED"/>
    <property type="match status" value="1"/>
</dbReference>
<protein>
    <recommendedName>
        <fullName evidence="8">tRNA(Ile)-lysidine synthase</fullName>
        <ecNumber evidence="8">6.3.4.19</ecNumber>
    </recommendedName>
    <alternativeName>
        <fullName evidence="8">tRNA(Ile)-2-lysyl-cytidine synthase</fullName>
    </alternativeName>
    <alternativeName>
        <fullName evidence="8">tRNA(Ile)-lysidine synthetase</fullName>
    </alternativeName>
</protein>
<dbReference type="EMBL" id="FQVW01000031">
    <property type="protein sequence ID" value="SHG40442.1"/>
    <property type="molecule type" value="Genomic_DNA"/>
</dbReference>
<dbReference type="InterPro" id="IPR012094">
    <property type="entry name" value="tRNA_Ile_lys_synt"/>
</dbReference>
<gene>
    <name evidence="8" type="primary">tilS</name>
    <name evidence="10" type="ORF">SAMN05216225_103113</name>
</gene>
<dbReference type="Proteomes" id="UP000183988">
    <property type="component" value="Unassembled WGS sequence"/>
</dbReference>
<dbReference type="Pfam" id="PF11734">
    <property type="entry name" value="TilS_C"/>
    <property type="match status" value="1"/>
</dbReference>
<dbReference type="EC" id="6.3.4.19" evidence="8"/>
<evidence type="ECO:0000256" key="7">
    <source>
        <dbReference type="ARBA" id="ARBA00048539"/>
    </source>
</evidence>
<comment type="domain">
    <text evidence="8">The N-terminal region contains the highly conserved SGGXDS motif, predicted to be a P-loop motif involved in ATP binding.</text>
</comment>
<dbReference type="InterPro" id="IPR011063">
    <property type="entry name" value="TilS/TtcA_N"/>
</dbReference>
<comment type="subcellular location">
    <subcellularLocation>
        <location evidence="1 8">Cytoplasm</location>
    </subcellularLocation>
</comment>
<dbReference type="GO" id="GO:0032267">
    <property type="term" value="F:tRNA(Ile)-lysidine synthase activity"/>
    <property type="evidence" value="ECO:0007669"/>
    <property type="project" value="UniProtKB-EC"/>
</dbReference>
<sequence length="462" mass="54002">MKETVLDFIQRHQLLKKNSTVLVGVSGGPDSMALLHFLNSIKEEWKLCIYVLSVDHQLRKEGSKEDLEYVKGKCKEWGIAFIGTSLDVPTYKKKEKLGTQEAARKVRYQFFKEQIEMLNADYLALGHHGDDQVETMLMRLTRTADSSVFSGIPVKRQLGRAKIIRPFLCLTKKELEEYCATNGFIPRIDPTNLETNYTRNYFRKHVLPLLKEKNNNIHKTVQHLNETMMEDEEFLQNETKKVIKEAVEFYPNKKRIRVNVELFKSYASALQRRAYHLILNYLYDELPNNLSYVHEKQFLALLSNNKGNVHIDFPRQLMVVKTYQYIDCYFKDQQSPKQSYQKQMEIPGEMNLPNGWKITATYIKHPVKHNKNTFIISIESVSLPLFIRTRKTGDRMSWSGLNGSKKLKDIFIDEKIPLNERDTWPIITDNNGKILWLVGLKKGQPIENSNSNSFIQLHYEKM</sequence>
<evidence type="ECO:0000256" key="6">
    <source>
        <dbReference type="ARBA" id="ARBA00022840"/>
    </source>
</evidence>
<feature type="binding site" evidence="8">
    <location>
        <begin position="26"/>
        <end position="31"/>
    </location>
    <ligand>
        <name>ATP</name>
        <dbReference type="ChEBI" id="CHEBI:30616"/>
    </ligand>
</feature>
<keyword evidence="3 8" id="KW-0436">Ligase</keyword>
<dbReference type="Gene3D" id="3.40.50.620">
    <property type="entry name" value="HUPs"/>
    <property type="match status" value="1"/>
</dbReference>
<keyword evidence="2 8" id="KW-0963">Cytoplasm</keyword>
<name>A0A1M5JIR7_9BACI</name>
<evidence type="ECO:0000256" key="2">
    <source>
        <dbReference type="ARBA" id="ARBA00022490"/>
    </source>
</evidence>
<dbReference type="Pfam" id="PF01171">
    <property type="entry name" value="ATP_bind_3"/>
    <property type="match status" value="1"/>
</dbReference>
<comment type="function">
    <text evidence="8">Ligates lysine onto the cytidine present at position 34 of the AUA codon-specific tRNA(Ile) that contains the anticodon CAU, in an ATP-dependent manner. Cytidine is converted to lysidine, thus changing the amino acid specificity of the tRNA from methionine to isoleucine.</text>
</comment>
<comment type="catalytic activity">
    <reaction evidence="7 8">
        <text>cytidine(34) in tRNA(Ile2) + L-lysine + ATP = lysidine(34) in tRNA(Ile2) + AMP + diphosphate + H(+)</text>
        <dbReference type="Rhea" id="RHEA:43744"/>
        <dbReference type="Rhea" id="RHEA-COMP:10625"/>
        <dbReference type="Rhea" id="RHEA-COMP:10670"/>
        <dbReference type="ChEBI" id="CHEBI:15378"/>
        <dbReference type="ChEBI" id="CHEBI:30616"/>
        <dbReference type="ChEBI" id="CHEBI:32551"/>
        <dbReference type="ChEBI" id="CHEBI:33019"/>
        <dbReference type="ChEBI" id="CHEBI:82748"/>
        <dbReference type="ChEBI" id="CHEBI:83665"/>
        <dbReference type="ChEBI" id="CHEBI:456215"/>
        <dbReference type="EC" id="6.3.4.19"/>
    </reaction>
</comment>
<dbReference type="HAMAP" id="MF_01161">
    <property type="entry name" value="tRNA_Ile_lys_synt"/>
    <property type="match status" value="1"/>
</dbReference>
<dbReference type="Gene3D" id="3.30.465.60">
    <property type="match status" value="1"/>
</dbReference>
<evidence type="ECO:0000259" key="9">
    <source>
        <dbReference type="SMART" id="SM00977"/>
    </source>
</evidence>
<dbReference type="SUPFAM" id="SSF82829">
    <property type="entry name" value="MesJ substrate recognition domain-like"/>
    <property type="match status" value="1"/>
</dbReference>
<evidence type="ECO:0000256" key="5">
    <source>
        <dbReference type="ARBA" id="ARBA00022741"/>
    </source>
</evidence>
<dbReference type="GO" id="GO:0006400">
    <property type="term" value="P:tRNA modification"/>
    <property type="evidence" value="ECO:0007669"/>
    <property type="project" value="UniProtKB-UniRule"/>
</dbReference>
<dbReference type="OrthoDB" id="9807403at2"/>
<reference evidence="10 11" key="1">
    <citation type="submission" date="2016-11" db="EMBL/GenBank/DDBJ databases">
        <authorList>
            <person name="Jaros S."/>
            <person name="Januszkiewicz K."/>
            <person name="Wedrychowicz H."/>
        </authorList>
    </citation>
    <scope>NUCLEOTIDE SEQUENCE [LARGE SCALE GENOMIC DNA]</scope>
    <source>
        <strain evidence="10 11">IBRC-M 10683</strain>
    </source>
</reference>
<keyword evidence="4 8" id="KW-0819">tRNA processing</keyword>
<keyword evidence="6 8" id="KW-0067">ATP-binding</keyword>
<accession>A0A1M5JIR7</accession>
<dbReference type="PANTHER" id="PTHR43033">
    <property type="entry name" value="TRNA(ILE)-LYSIDINE SYNTHASE-RELATED"/>
    <property type="match status" value="1"/>
</dbReference>
<organism evidence="10 11">
    <name type="scientific">Ornithinibacillus halophilus</name>
    <dbReference type="NCBI Taxonomy" id="930117"/>
    <lineage>
        <taxon>Bacteria</taxon>
        <taxon>Bacillati</taxon>
        <taxon>Bacillota</taxon>
        <taxon>Bacilli</taxon>
        <taxon>Bacillales</taxon>
        <taxon>Bacillaceae</taxon>
        <taxon>Ornithinibacillus</taxon>
    </lineage>
</organism>
<keyword evidence="5 8" id="KW-0547">Nucleotide-binding</keyword>
<dbReference type="SMART" id="SM00977">
    <property type="entry name" value="TilS_C"/>
    <property type="match status" value="1"/>
</dbReference>